<name>A0A0G1DQ06_9BACT</name>
<reference evidence="2 3" key="1">
    <citation type="journal article" date="2015" name="Nature">
        <title>rRNA introns, odd ribosomes, and small enigmatic genomes across a large radiation of phyla.</title>
        <authorList>
            <person name="Brown C.T."/>
            <person name="Hug L.A."/>
            <person name="Thomas B.C."/>
            <person name="Sharon I."/>
            <person name="Castelle C.J."/>
            <person name="Singh A."/>
            <person name="Wilkins M.J."/>
            <person name="Williams K.H."/>
            <person name="Banfield J.F."/>
        </authorList>
    </citation>
    <scope>NUCLEOTIDE SEQUENCE [LARGE SCALE GENOMIC DNA]</scope>
</reference>
<protein>
    <submittedName>
        <fullName evidence="2">Uncharacterized protein</fullName>
    </submittedName>
</protein>
<dbReference type="EMBL" id="LCFS01000015">
    <property type="protein sequence ID" value="KKS99990.1"/>
    <property type="molecule type" value="Genomic_DNA"/>
</dbReference>
<keyword evidence="1" id="KW-0812">Transmembrane</keyword>
<accession>A0A0G1DQ06</accession>
<evidence type="ECO:0000313" key="2">
    <source>
        <dbReference type="EMBL" id="KKS99990.1"/>
    </source>
</evidence>
<dbReference type="AlphaFoldDB" id="A0A0G1DQ06"/>
<comment type="caution">
    <text evidence="2">The sequence shown here is derived from an EMBL/GenBank/DDBJ whole genome shotgun (WGS) entry which is preliminary data.</text>
</comment>
<feature type="transmembrane region" description="Helical" evidence="1">
    <location>
        <begin position="17"/>
        <end position="34"/>
    </location>
</feature>
<evidence type="ECO:0000313" key="3">
    <source>
        <dbReference type="Proteomes" id="UP000034646"/>
    </source>
</evidence>
<proteinExistence type="predicted"/>
<keyword evidence="1" id="KW-0472">Membrane</keyword>
<sequence length="157" mass="17562">MSEHTPSSSASGVGRKTISVILVMLAFVFALVYGKHQYQEHKAKAEAEARARAVAAAKYAAEHPPAPMFVPEYPISGAGHATKEVGLKAYLDPMKTYVLPSRPARYVFIEDTSVFFDDTEGARVDTTEHHQVWLDMPPGEYLVYPIGADKVYFRWWQ</sequence>
<dbReference type="STRING" id="1618738.UV76_C0015G0007"/>
<organism evidence="2 3">
    <name type="scientific">Candidatus Nomurabacteria bacterium GW2011_GWA2_43_15</name>
    <dbReference type="NCBI Taxonomy" id="1618738"/>
    <lineage>
        <taxon>Bacteria</taxon>
        <taxon>Candidatus Nomuraibacteriota</taxon>
    </lineage>
</organism>
<evidence type="ECO:0000256" key="1">
    <source>
        <dbReference type="SAM" id="Phobius"/>
    </source>
</evidence>
<keyword evidence="1" id="KW-1133">Transmembrane helix</keyword>
<gene>
    <name evidence="2" type="ORF">UV76_C0015G0007</name>
</gene>
<dbReference type="Proteomes" id="UP000034646">
    <property type="component" value="Unassembled WGS sequence"/>
</dbReference>